<dbReference type="Gene3D" id="2.60.40.10">
    <property type="entry name" value="Immunoglobulins"/>
    <property type="match status" value="2"/>
</dbReference>
<organism evidence="4 5">
    <name type="scientific">Xiphophorus maculatus</name>
    <name type="common">Southern platyfish</name>
    <name type="synonym">Platypoecilus maculatus</name>
    <dbReference type="NCBI Taxonomy" id="8083"/>
    <lineage>
        <taxon>Eukaryota</taxon>
        <taxon>Metazoa</taxon>
        <taxon>Chordata</taxon>
        <taxon>Craniata</taxon>
        <taxon>Vertebrata</taxon>
        <taxon>Euteleostomi</taxon>
        <taxon>Actinopterygii</taxon>
        <taxon>Neopterygii</taxon>
        <taxon>Teleostei</taxon>
        <taxon>Neoteleostei</taxon>
        <taxon>Acanthomorphata</taxon>
        <taxon>Ovalentaria</taxon>
        <taxon>Atherinomorphae</taxon>
        <taxon>Cyprinodontiformes</taxon>
        <taxon>Poeciliidae</taxon>
        <taxon>Poeciliinae</taxon>
        <taxon>Xiphophorus</taxon>
    </lineage>
</organism>
<dbReference type="InterPro" id="IPR007110">
    <property type="entry name" value="Ig-like_dom"/>
</dbReference>
<reference evidence="5" key="1">
    <citation type="submission" date="2012-01" db="EMBL/GenBank/DDBJ databases">
        <authorList>
            <person name="Walter R."/>
            <person name="Schartl M."/>
            <person name="Warren W."/>
        </authorList>
    </citation>
    <scope>NUCLEOTIDE SEQUENCE [LARGE SCALE GENOMIC DNA]</scope>
    <source>
        <strain evidence="5">JP 163 A</strain>
    </source>
</reference>
<evidence type="ECO:0000313" key="5">
    <source>
        <dbReference type="Proteomes" id="UP000002852"/>
    </source>
</evidence>
<dbReference type="InterPro" id="IPR036179">
    <property type="entry name" value="Ig-like_dom_sf"/>
</dbReference>
<reference evidence="5" key="2">
    <citation type="journal article" date="2013" name="Nat. Genet.">
        <title>The genome of the platyfish, Xiphophorus maculatus, provides insights into evolutionary adaptation and several complex traits.</title>
        <authorList>
            <person name="Schartl M."/>
            <person name="Walter R.B."/>
            <person name="Shen Y."/>
            <person name="Garcia T."/>
            <person name="Catchen J."/>
            <person name="Amores A."/>
            <person name="Braasch I."/>
            <person name="Chalopin D."/>
            <person name="Volff J.N."/>
            <person name="Lesch K.P."/>
            <person name="Bisazza A."/>
            <person name="Minx P."/>
            <person name="Hillier L."/>
            <person name="Wilson R.K."/>
            <person name="Fuerstenberg S."/>
            <person name="Boore J."/>
            <person name="Searle S."/>
            <person name="Postlethwait J.H."/>
            <person name="Warren W.C."/>
        </authorList>
    </citation>
    <scope>NUCLEOTIDE SEQUENCE [LARGE SCALE GENOMIC DNA]</scope>
    <source>
        <strain evidence="5">JP 163 A</strain>
    </source>
</reference>
<proteinExistence type="predicted"/>
<reference evidence="4" key="4">
    <citation type="submission" date="2025-09" db="UniProtKB">
        <authorList>
            <consortium name="Ensembl"/>
        </authorList>
    </citation>
    <scope>IDENTIFICATION</scope>
    <source>
        <strain evidence="4">JP 163 A</strain>
    </source>
</reference>
<evidence type="ECO:0000256" key="2">
    <source>
        <dbReference type="SAM" id="Phobius"/>
    </source>
</evidence>
<dbReference type="Ensembl" id="ENSXMAT00000037876.1">
    <property type="protein sequence ID" value="ENSXMAP00000022756.1"/>
    <property type="gene ID" value="ENSXMAG00000023456.1"/>
</dbReference>
<dbReference type="Pfam" id="PF07686">
    <property type="entry name" value="V-set"/>
    <property type="match status" value="1"/>
</dbReference>
<dbReference type="InterPro" id="IPR003599">
    <property type="entry name" value="Ig_sub"/>
</dbReference>
<dbReference type="SMART" id="SM00409">
    <property type="entry name" value="IG"/>
    <property type="match status" value="1"/>
</dbReference>
<dbReference type="GeneTree" id="ENSGT00940000162676"/>
<keyword evidence="2" id="KW-0812">Transmembrane</keyword>
<dbReference type="STRING" id="8083.ENSXMAP00000022756"/>
<keyword evidence="1" id="KW-0393">Immunoglobulin domain</keyword>
<accession>A0A3B5PYI4</accession>
<protein>
    <submittedName>
        <fullName evidence="4">Uncharacterized LOC111607142</fullName>
    </submittedName>
</protein>
<dbReference type="SUPFAM" id="SSF48726">
    <property type="entry name" value="Immunoglobulin"/>
    <property type="match status" value="2"/>
</dbReference>
<name>A0A3B5PYI4_XIPMA</name>
<dbReference type="AlphaFoldDB" id="A0A3B5PYI4"/>
<dbReference type="OMA" id="DENIMMS"/>
<keyword evidence="5" id="KW-1185">Reference proteome</keyword>
<keyword evidence="2" id="KW-1133">Transmembrane helix</keyword>
<evidence type="ECO:0000256" key="1">
    <source>
        <dbReference type="ARBA" id="ARBA00023319"/>
    </source>
</evidence>
<dbReference type="GO" id="GO:0009897">
    <property type="term" value="C:external side of plasma membrane"/>
    <property type="evidence" value="ECO:0007669"/>
    <property type="project" value="TreeGrafter"/>
</dbReference>
<keyword evidence="2" id="KW-0472">Membrane</keyword>
<dbReference type="PANTHER" id="PTHR14334:SF2">
    <property type="entry name" value="B-CELL ANTIGEN RECEPTOR COMPLEX-ASSOCIATED PROTEIN BETA CHAIN"/>
    <property type="match status" value="1"/>
</dbReference>
<dbReference type="InterPro" id="IPR013106">
    <property type="entry name" value="Ig_V-set"/>
</dbReference>
<dbReference type="GO" id="GO:0019815">
    <property type="term" value="C:B cell receptor complex"/>
    <property type="evidence" value="ECO:0007669"/>
    <property type="project" value="TreeGrafter"/>
</dbReference>
<dbReference type="Proteomes" id="UP000002852">
    <property type="component" value="Unassembled WGS sequence"/>
</dbReference>
<evidence type="ECO:0000313" key="4">
    <source>
        <dbReference type="Ensembl" id="ENSXMAP00000022756.1"/>
    </source>
</evidence>
<dbReference type="InterPro" id="IPR013783">
    <property type="entry name" value="Ig-like_fold"/>
</dbReference>
<evidence type="ECO:0000259" key="3">
    <source>
        <dbReference type="PROSITE" id="PS50835"/>
    </source>
</evidence>
<sequence length="272" mass="29839">MKVVAGNLPEVLGATYTFGGIIVNSTPRFETEKEQGTFLLHIKQTELKDTAFYYCEEILELQKSLQNVTFLKVKGPEAEITTVVQELPSLPVHLRDSVTLQCLVQSESDDHASSDHHSVHWFKAKFDESHPSKLYVHGKSASKCERIPETPSVRKCVHNFSLNNVGSSDAGTYYCAVVTCGHLLFGKGTKLEIEGSLFVSHSVGTIMFIVLLCAALAITVTVIVRLNHTNKKLRRGATEAAADSEIAAAQQSSAVSWEYSELESTSCEFSPS</sequence>
<feature type="domain" description="Ig-like" evidence="3">
    <location>
        <begin position="76"/>
        <end position="177"/>
    </location>
</feature>
<dbReference type="GO" id="GO:0030183">
    <property type="term" value="P:B cell differentiation"/>
    <property type="evidence" value="ECO:0007669"/>
    <property type="project" value="TreeGrafter"/>
</dbReference>
<reference evidence="4" key="3">
    <citation type="submission" date="2025-08" db="UniProtKB">
        <authorList>
            <consortium name="Ensembl"/>
        </authorList>
    </citation>
    <scope>IDENTIFICATION</scope>
    <source>
        <strain evidence="4">JP 163 A</strain>
    </source>
</reference>
<dbReference type="PANTHER" id="PTHR14334">
    <property type="entry name" value="B-CELL ANTIGEN RECEPTOR COMPLEX-ASSOCIATED PROTEIN"/>
    <property type="match status" value="1"/>
</dbReference>
<dbReference type="GO" id="GO:0050853">
    <property type="term" value="P:B cell receptor signaling pathway"/>
    <property type="evidence" value="ECO:0007669"/>
    <property type="project" value="TreeGrafter"/>
</dbReference>
<feature type="transmembrane region" description="Helical" evidence="2">
    <location>
        <begin position="206"/>
        <end position="226"/>
    </location>
</feature>
<dbReference type="InParanoid" id="A0A3B5PYI4"/>
<dbReference type="PROSITE" id="PS50835">
    <property type="entry name" value="IG_LIKE"/>
    <property type="match status" value="1"/>
</dbReference>
<dbReference type="CDD" id="cd00099">
    <property type="entry name" value="IgV"/>
    <property type="match status" value="1"/>
</dbReference>